<dbReference type="AlphaFoldDB" id="A0ABD2BG97"/>
<feature type="domain" description="PiggyBac transposable element-derived protein" evidence="1">
    <location>
        <begin position="154"/>
        <end position="226"/>
    </location>
</feature>
<dbReference type="PANTHER" id="PTHR46599:SF3">
    <property type="entry name" value="PIGGYBAC TRANSPOSABLE ELEMENT-DERIVED PROTEIN 4"/>
    <property type="match status" value="1"/>
</dbReference>
<sequence>MKLICTSCSWVKPLMRTEEVFKKIFFTFSLHHCAVNTLANQRSKVALVIRKNIDKIIYSYTVQQVLTLSGKLFLSRFPMSPTFLFAFKIGTNFPNNPIPTATSIEYFQQFSLEELVSFIVEKTNGYRKFKMDRSRRCFLKTHEAETTLSQIYNFFQYISSKRNRFGIKYFVLCDCKTGFVLNFVLYAGSDSEITKTNDEYLRTSAEIVLALFNSYLRKGHTLIVEKR</sequence>
<evidence type="ECO:0000259" key="1">
    <source>
        <dbReference type="Pfam" id="PF13843"/>
    </source>
</evidence>
<gene>
    <name evidence="2" type="ORF">V1478_004461</name>
</gene>
<dbReference type="Pfam" id="PF13843">
    <property type="entry name" value="DDE_Tnp_1_7"/>
    <property type="match status" value="1"/>
</dbReference>
<accession>A0ABD2BG97</accession>
<protein>
    <submittedName>
        <fullName evidence="2">PiggyBac transposable element-derived protein 4-like</fullName>
    </submittedName>
</protein>
<proteinExistence type="predicted"/>
<dbReference type="Proteomes" id="UP001607302">
    <property type="component" value="Unassembled WGS sequence"/>
</dbReference>
<evidence type="ECO:0000313" key="2">
    <source>
        <dbReference type="EMBL" id="KAL2731773.1"/>
    </source>
</evidence>
<evidence type="ECO:0000313" key="3">
    <source>
        <dbReference type="Proteomes" id="UP001607302"/>
    </source>
</evidence>
<name>A0ABD2BG97_VESSQ</name>
<dbReference type="InterPro" id="IPR029526">
    <property type="entry name" value="PGBD"/>
</dbReference>
<organism evidence="2 3">
    <name type="scientific">Vespula squamosa</name>
    <name type="common">Southern yellow jacket</name>
    <name type="synonym">Wasp</name>
    <dbReference type="NCBI Taxonomy" id="30214"/>
    <lineage>
        <taxon>Eukaryota</taxon>
        <taxon>Metazoa</taxon>
        <taxon>Ecdysozoa</taxon>
        <taxon>Arthropoda</taxon>
        <taxon>Hexapoda</taxon>
        <taxon>Insecta</taxon>
        <taxon>Pterygota</taxon>
        <taxon>Neoptera</taxon>
        <taxon>Endopterygota</taxon>
        <taxon>Hymenoptera</taxon>
        <taxon>Apocrita</taxon>
        <taxon>Aculeata</taxon>
        <taxon>Vespoidea</taxon>
        <taxon>Vespidae</taxon>
        <taxon>Vespinae</taxon>
        <taxon>Vespula</taxon>
    </lineage>
</organism>
<dbReference type="PANTHER" id="PTHR46599">
    <property type="entry name" value="PIGGYBAC TRANSPOSABLE ELEMENT-DERIVED PROTEIN 4"/>
    <property type="match status" value="1"/>
</dbReference>
<keyword evidence="3" id="KW-1185">Reference proteome</keyword>
<comment type="caution">
    <text evidence="2">The sequence shown here is derived from an EMBL/GenBank/DDBJ whole genome shotgun (WGS) entry which is preliminary data.</text>
</comment>
<dbReference type="EMBL" id="JAUDFV010000102">
    <property type="protein sequence ID" value="KAL2731773.1"/>
    <property type="molecule type" value="Genomic_DNA"/>
</dbReference>
<reference evidence="2 3" key="1">
    <citation type="journal article" date="2024" name="Ann. Entomol. Soc. Am.">
        <title>Genomic analyses of the southern and eastern yellowjacket wasps (Hymenoptera: Vespidae) reveal evolutionary signatures of social life.</title>
        <authorList>
            <person name="Catto M.A."/>
            <person name="Caine P.B."/>
            <person name="Orr S.E."/>
            <person name="Hunt B.G."/>
            <person name="Goodisman M.A.D."/>
        </authorList>
    </citation>
    <scope>NUCLEOTIDE SEQUENCE [LARGE SCALE GENOMIC DNA]</scope>
    <source>
        <strain evidence="2">233</strain>
        <tissue evidence="2">Head and thorax</tissue>
    </source>
</reference>